<organism evidence="2 3">
    <name type="scientific">Coniochaeta ligniaria NRRL 30616</name>
    <dbReference type="NCBI Taxonomy" id="1408157"/>
    <lineage>
        <taxon>Eukaryota</taxon>
        <taxon>Fungi</taxon>
        <taxon>Dikarya</taxon>
        <taxon>Ascomycota</taxon>
        <taxon>Pezizomycotina</taxon>
        <taxon>Sordariomycetes</taxon>
        <taxon>Sordariomycetidae</taxon>
        <taxon>Coniochaetales</taxon>
        <taxon>Coniochaetaceae</taxon>
        <taxon>Coniochaeta</taxon>
    </lineage>
</organism>
<evidence type="ECO:0000313" key="2">
    <source>
        <dbReference type="EMBL" id="OIW22496.1"/>
    </source>
</evidence>
<dbReference type="AlphaFoldDB" id="A0A1J7IY24"/>
<proteinExistence type="predicted"/>
<keyword evidence="3" id="KW-1185">Reference proteome</keyword>
<evidence type="ECO:0000313" key="3">
    <source>
        <dbReference type="Proteomes" id="UP000182658"/>
    </source>
</evidence>
<feature type="region of interest" description="Disordered" evidence="1">
    <location>
        <begin position="1"/>
        <end position="33"/>
    </location>
</feature>
<accession>A0A1J7IY24</accession>
<reference evidence="2 3" key="1">
    <citation type="submission" date="2016-10" db="EMBL/GenBank/DDBJ databases">
        <title>Draft genome sequence of Coniochaeta ligniaria NRRL30616, a lignocellulolytic fungus for bioabatement of inhibitors in plant biomass hydrolysates.</title>
        <authorList>
            <consortium name="DOE Joint Genome Institute"/>
            <person name="Jimenez D.J."/>
            <person name="Hector R.E."/>
            <person name="Riley R."/>
            <person name="Sun H."/>
            <person name="Grigoriev I.V."/>
            <person name="Van Elsas J.D."/>
            <person name="Nichols N.N."/>
        </authorList>
    </citation>
    <scope>NUCLEOTIDE SEQUENCE [LARGE SCALE GENOMIC DNA]</scope>
    <source>
        <strain evidence="2 3">NRRL 30616</strain>
    </source>
</reference>
<dbReference type="Proteomes" id="UP000182658">
    <property type="component" value="Unassembled WGS sequence"/>
</dbReference>
<dbReference type="InParanoid" id="A0A1J7IY24"/>
<gene>
    <name evidence="2" type="ORF">CONLIGDRAFT_638273</name>
</gene>
<name>A0A1J7IY24_9PEZI</name>
<dbReference type="EMBL" id="KV875113">
    <property type="protein sequence ID" value="OIW22496.1"/>
    <property type="molecule type" value="Genomic_DNA"/>
</dbReference>
<feature type="compositionally biased region" description="Polar residues" evidence="1">
    <location>
        <begin position="1"/>
        <end position="20"/>
    </location>
</feature>
<evidence type="ECO:0000256" key="1">
    <source>
        <dbReference type="SAM" id="MobiDB-lite"/>
    </source>
</evidence>
<protein>
    <submittedName>
        <fullName evidence="2">Uncharacterized protein</fullName>
    </submittedName>
</protein>
<sequence length="85" mass="9400">MSSGNNDTTLQQDLQHTNGGTARGIDKSSLQGLPFTSNTAHYLKQDQNFERVPLGMETTPRDMQACLKQWDSHHAQASYPRPNGA</sequence>
<dbReference type="OrthoDB" id="5231629at2759"/>